<sequence length="265" mass="31347">MHNFLCIRPYKQEDTPYCKELAEKSVMSSLNSIYSNLMMTSLRYQILFTFFVSKLYWPNISFPYCLIYPLIIAFAIYITLHVLAWELVQDFQKDLFDVTRNYNENGDKCFWVAVAYNYRPLNCFRPYLHYTWLTETELEKYNINLSDHDKKIVGFIGVNKNVRSNNSASVNGFLVHNDYARKGIGTQLIKTALQFCDKKKYTRLNLQLFDLLTDAEILCKKLGFEYYDTQSISFFPIFRKIKIYEYSCLTDFAKSTLHINYSGIH</sequence>
<dbReference type="CDD" id="cd04301">
    <property type="entry name" value="NAT_SF"/>
    <property type="match status" value="1"/>
</dbReference>
<dbReference type="PANTHER" id="PTHR13947">
    <property type="entry name" value="GNAT FAMILY N-ACETYLTRANSFERASE"/>
    <property type="match status" value="1"/>
</dbReference>
<dbReference type="SUPFAM" id="SSF55729">
    <property type="entry name" value="Acyl-CoA N-acyltransferases (Nat)"/>
    <property type="match status" value="1"/>
</dbReference>
<dbReference type="Pfam" id="PF00583">
    <property type="entry name" value="Acetyltransf_1"/>
    <property type="match status" value="1"/>
</dbReference>
<evidence type="ECO:0000256" key="2">
    <source>
        <dbReference type="SAM" id="Phobius"/>
    </source>
</evidence>
<dbReference type="Proteomes" id="UP000694924">
    <property type="component" value="Unplaced"/>
</dbReference>
<gene>
    <name evidence="5" type="primary">LOC107064044</name>
</gene>
<keyword evidence="2" id="KW-0812">Transmembrane</keyword>
<evidence type="ECO:0000256" key="1">
    <source>
        <dbReference type="ARBA" id="ARBA00022679"/>
    </source>
</evidence>
<evidence type="ECO:0000313" key="4">
    <source>
        <dbReference type="Proteomes" id="UP000694924"/>
    </source>
</evidence>
<dbReference type="GeneID" id="107064044"/>
<proteinExistence type="predicted"/>
<reference evidence="5" key="1">
    <citation type="submission" date="2025-08" db="UniProtKB">
        <authorList>
            <consortium name="RefSeq"/>
        </authorList>
    </citation>
    <scope>IDENTIFICATION</scope>
    <source>
        <tissue evidence="5">Whole body</tissue>
    </source>
</reference>
<keyword evidence="1" id="KW-0808">Transferase</keyword>
<dbReference type="Gene3D" id="3.40.630.30">
    <property type="match status" value="1"/>
</dbReference>
<protein>
    <submittedName>
        <fullName evidence="5">Uncharacterized protein LOC107064044</fullName>
    </submittedName>
</protein>
<accession>A0ABM1HUZ3</accession>
<dbReference type="PROSITE" id="PS51186">
    <property type="entry name" value="GNAT"/>
    <property type="match status" value="1"/>
</dbReference>
<dbReference type="RefSeq" id="XP_015171780.1">
    <property type="nucleotide sequence ID" value="XM_015316294.1"/>
</dbReference>
<evidence type="ECO:0000313" key="5">
    <source>
        <dbReference type="RefSeq" id="XP_015171780.1"/>
    </source>
</evidence>
<organism evidence="4 5">
    <name type="scientific">Polistes dominula</name>
    <name type="common">European paper wasp</name>
    <name type="synonym">Vespa dominula</name>
    <dbReference type="NCBI Taxonomy" id="743375"/>
    <lineage>
        <taxon>Eukaryota</taxon>
        <taxon>Metazoa</taxon>
        <taxon>Ecdysozoa</taxon>
        <taxon>Arthropoda</taxon>
        <taxon>Hexapoda</taxon>
        <taxon>Insecta</taxon>
        <taxon>Pterygota</taxon>
        <taxon>Neoptera</taxon>
        <taxon>Endopterygota</taxon>
        <taxon>Hymenoptera</taxon>
        <taxon>Apocrita</taxon>
        <taxon>Aculeata</taxon>
        <taxon>Vespoidea</taxon>
        <taxon>Vespidae</taxon>
        <taxon>Polistinae</taxon>
        <taxon>Polistini</taxon>
        <taxon>Polistes</taxon>
    </lineage>
</organism>
<keyword evidence="2" id="KW-1133">Transmembrane helix</keyword>
<dbReference type="PANTHER" id="PTHR13947:SF37">
    <property type="entry name" value="LD18367P"/>
    <property type="match status" value="1"/>
</dbReference>
<keyword evidence="2" id="KW-0472">Membrane</keyword>
<feature type="domain" description="N-acetyltransferase" evidence="3">
    <location>
        <begin position="97"/>
        <end position="251"/>
    </location>
</feature>
<dbReference type="InterPro" id="IPR016181">
    <property type="entry name" value="Acyl_CoA_acyltransferase"/>
</dbReference>
<evidence type="ECO:0000259" key="3">
    <source>
        <dbReference type="PROSITE" id="PS51186"/>
    </source>
</evidence>
<feature type="transmembrane region" description="Helical" evidence="2">
    <location>
        <begin position="64"/>
        <end position="85"/>
    </location>
</feature>
<dbReference type="InterPro" id="IPR000182">
    <property type="entry name" value="GNAT_dom"/>
</dbReference>
<name>A0ABM1HUZ3_POLDO</name>
<keyword evidence="4" id="KW-1185">Reference proteome</keyword>
<dbReference type="InterPro" id="IPR050769">
    <property type="entry name" value="NAT_camello-type"/>
</dbReference>